<evidence type="ECO:0000256" key="8">
    <source>
        <dbReference type="ARBA" id="ARBA00023026"/>
    </source>
</evidence>
<name>A0A1B2EE98_9HYPH</name>
<dbReference type="InterPro" id="IPR002126">
    <property type="entry name" value="Cadherin-like_dom"/>
</dbReference>
<keyword evidence="2" id="KW-0800">Toxin</keyword>
<proteinExistence type="predicted"/>
<dbReference type="Gene3D" id="2.60.40.60">
    <property type="entry name" value="Cadherins"/>
    <property type="match status" value="1"/>
</dbReference>
<evidence type="ECO:0000256" key="2">
    <source>
        <dbReference type="ARBA" id="ARBA00022656"/>
    </source>
</evidence>
<comment type="subcellular location">
    <subcellularLocation>
        <location evidence="1">Membrane</location>
        <topology evidence="1">Single-pass membrane protein</topology>
    </subcellularLocation>
</comment>
<keyword evidence="8" id="KW-0843">Virulence</keyword>
<dbReference type="AlphaFoldDB" id="A0A1B2EE98"/>
<dbReference type="PANTHER" id="PTHR24027:SF422">
    <property type="entry name" value="CADHERIN DOMAIN-CONTAINING PROTEIN"/>
    <property type="match status" value="1"/>
</dbReference>
<dbReference type="PRINTS" id="PR00205">
    <property type="entry name" value="CADHERIN"/>
</dbReference>
<dbReference type="Pfam" id="PF00028">
    <property type="entry name" value="Cadherin"/>
    <property type="match status" value="1"/>
</dbReference>
<dbReference type="EMBL" id="CP016616">
    <property type="protein sequence ID" value="ANY78202.1"/>
    <property type="molecule type" value="Genomic_DNA"/>
</dbReference>
<reference evidence="11" key="1">
    <citation type="submission" date="2016-07" db="EMBL/GenBank/DDBJ databases">
        <title>Microvirga ossetica sp. nov. a new species of rhizobia isolated from root nodules of the legume species Vicia alpestris Steven originated from North Ossetia region in the Caucasus.</title>
        <authorList>
            <person name="Safronova V.I."/>
            <person name="Kuznetsova I.G."/>
            <person name="Sazanova A.L."/>
            <person name="Belimov A."/>
            <person name="Andronov E."/>
            <person name="Osledkin Y.S."/>
            <person name="Onishchuk O.P."/>
            <person name="Kurchak O.N."/>
            <person name="Shaposhnikov A.I."/>
            <person name="Willems A."/>
            <person name="Tikhonovich I.A."/>
        </authorList>
    </citation>
    <scope>NUCLEOTIDE SEQUENCE [LARGE SCALE GENOMIC DNA]</scope>
    <source>
        <strain evidence="11">V5/3M</strain>
    </source>
</reference>
<evidence type="ECO:0000256" key="4">
    <source>
        <dbReference type="ARBA" id="ARBA00022729"/>
    </source>
</evidence>
<dbReference type="CDD" id="cd11304">
    <property type="entry name" value="Cadherin_repeat"/>
    <property type="match status" value="2"/>
</dbReference>
<dbReference type="GO" id="GO:0044331">
    <property type="term" value="P:cell-cell adhesion mediated by cadherin"/>
    <property type="evidence" value="ECO:0007669"/>
    <property type="project" value="TreeGrafter"/>
</dbReference>
<dbReference type="GO" id="GO:0005576">
    <property type="term" value="C:extracellular region"/>
    <property type="evidence" value="ECO:0007669"/>
    <property type="project" value="InterPro"/>
</dbReference>
<dbReference type="KEGG" id="moc:BB934_08115"/>
<evidence type="ECO:0000256" key="3">
    <source>
        <dbReference type="ARBA" id="ARBA00022692"/>
    </source>
</evidence>
<dbReference type="GO" id="GO:0045296">
    <property type="term" value="F:cadherin binding"/>
    <property type="evidence" value="ECO:0007669"/>
    <property type="project" value="TreeGrafter"/>
</dbReference>
<feature type="domain" description="Cadherin" evidence="10">
    <location>
        <begin position="545"/>
        <end position="630"/>
    </location>
</feature>
<dbReference type="GO" id="GO:0005509">
    <property type="term" value="F:calcium ion binding"/>
    <property type="evidence" value="ECO:0007669"/>
    <property type="project" value="InterPro"/>
</dbReference>
<feature type="domain" description="Cadherin" evidence="10">
    <location>
        <begin position="638"/>
        <end position="732"/>
    </location>
</feature>
<keyword evidence="7" id="KW-1133">Transmembrane helix</keyword>
<dbReference type="GO" id="GO:0016339">
    <property type="term" value="P:calcium-dependent cell-cell adhesion via plasma membrane cell adhesion molecules"/>
    <property type="evidence" value="ECO:0007669"/>
    <property type="project" value="TreeGrafter"/>
</dbReference>
<dbReference type="PRINTS" id="PR01488">
    <property type="entry name" value="RTXTOXINA"/>
</dbReference>
<dbReference type="OrthoDB" id="9809583at2"/>
<dbReference type="Gene3D" id="3.30.1500.10">
    <property type="entry name" value="Haem-binding HasA"/>
    <property type="match status" value="2"/>
</dbReference>
<dbReference type="PRINTS" id="PR00313">
    <property type="entry name" value="CABNDNGRPT"/>
</dbReference>
<gene>
    <name evidence="11" type="ORF">BB934_08115</name>
</gene>
<dbReference type="InterPro" id="IPR011049">
    <property type="entry name" value="Serralysin-like_metalloprot_C"/>
</dbReference>
<dbReference type="GO" id="GO:0016342">
    <property type="term" value="C:catenin complex"/>
    <property type="evidence" value="ECO:0007669"/>
    <property type="project" value="TreeGrafter"/>
</dbReference>
<keyword evidence="5" id="KW-0677">Repeat</keyword>
<dbReference type="GO" id="GO:0000902">
    <property type="term" value="P:cell morphogenesis"/>
    <property type="evidence" value="ECO:0007669"/>
    <property type="project" value="TreeGrafter"/>
</dbReference>
<evidence type="ECO:0000259" key="10">
    <source>
        <dbReference type="PROSITE" id="PS50268"/>
    </source>
</evidence>
<evidence type="ECO:0000256" key="5">
    <source>
        <dbReference type="ARBA" id="ARBA00022737"/>
    </source>
</evidence>
<dbReference type="PROSITE" id="PS00330">
    <property type="entry name" value="HEMOLYSIN_CALCIUM"/>
    <property type="match status" value="3"/>
</dbReference>
<dbReference type="SMART" id="SM00112">
    <property type="entry name" value="CA"/>
    <property type="match status" value="2"/>
</dbReference>
<evidence type="ECO:0000313" key="11">
    <source>
        <dbReference type="EMBL" id="ANY78202.1"/>
    </source>
</evidence>
<keyword evidence="6" id="KW-0106">Calcium</keyword>
<dbReference type="Gene3D" id="2.150.10.10">
    <property type="entry name" value="Serralysin-like metalloprotease, C-terminal"/>
    <property type="match status" value="1"/>
</dbReference>
<dbReference type="InterPro" id="IPR018511">
    <property type="entry name" value="Hemolysin-typ_Ca-bd_CS"/>
</dbReference>
<evidence type="ECO:0000256" key="7">
    <source>
        <dbReference type="ARBA" id="ARBA00022989"/>
    </source>
</evidence>
<accession>A0A1B2EE98</accession>
<dbReference type="SUPFAM" id="SSF51120">
    <property type="entry name" value="beta-Roll"/>
    <property type="match status" value="3"/>
</dbReference>
<dbReference type="PANTHER" id="PTHR24027">
    <property type="entry name" value="CADHERIN-23"/>
    <property type="match status" value="1"/>
</dbReference>
<evidence type="ECO:0000256" key="9">
    <source>
        <dbReference type="ARBA" id="ARBA00023136"/>
    </source>
</evidence>
<keyword evidence="9" id="KW-0472">Membrane</keyword>
<dbReference type="SUPFAM" id="SSF54621">
    <property type="entry name" value="Heme-binding protein A (HasA)"/>
    <property type="match status" value="1"/>
</dbReference>
<dbReference type="GO" id="GO:0090729">
    <property type="term" value="F:toxin activity"/>
    <property type="evidence" value="ECO:0007669"/>
    <property type="project" value="UniProtKB-KW"/>
</dbReference>
<protein>
    <recommendedName>
        <fullName evidence="10">Cadherin domain-containing protein</fullName>
    </recommendedName>
</protein>
<sequence length="887" mass="92261">MATPKTITIDASSAAGGINLDTYFATYFQGLKIGSSSYYGGIEDPAPYGYQNGTQVGFRYADAANAATNKQVLIEGENLAYDFAHYGSDKGHGISGTIESITFGTRETPQPAGPTELTGVTADLTISGWDISSEPGAGNNAANPVYNLYNAVRRAGTDAAHITTINAVLDSYAQNILGSDFADTFVATVNDDTVLGGGGNDMIDGGDGNDFAVFSGRRSDYTIVENGDGSFTVTDKRTADSDGADTVSHVENYQFSDTAITSGNLLAQQGAITIDASGADGMDFEAFIRGGFVAGAPAGTRFAFDNSRAFEGEEMLLSFGTSATSKYVLAHGDLAYSFMPHHVVGGTINTIEYGVRGAGAFDSNGYFVGGSAQLKITGLDLFNTKVAGTTTPEEVAEIKANGPVHNFGDFSSPAALGIYADALDKYAQKFIGSSKTDFYAGTIFADTISGGGGDDVFGATKGNDAIDGGNDYDQVVFSGARADYTVTRLADGSYTVALNDGSGTTTLKNVEAATFSDVTLDTVRNVELPGTPPKNVALSKDSALESAQAGETIANFSATDVEGKALEFSLASDAGGLFEIVGTALKVKGKLDYETEKSHKIRVKVSDADGHIVFKEFSIAVGNVDEGPENVSISKSIISETAEVGTRVGVLSAADPEGGTVTYKLTGNPGGYFKLTDGKLTLAKALDYEKNQSHTITVLATDSTGQTTSQKITIAVGDVVESKSGTDRNDTLTGNIGRDKLSGGAGADRLAGNGGNDYLYGGSGNDKLTGGVGADDLWGGSGADTFIFKSIKETTVSGVGRDTIFDFSTRQKDKIDLSAIDANTTKGGNQAFSFIGTKAFGGKAGELRYEKAKSDTYIHGDVNGDKIADFTIHLDDRVSLSKGYFIL</sequence>
<dbReference type="RefSeq" id="WP_099509191.1">
    <property type="nucleotide sequence ID" value="NZ_CP016616.1"/>
</dbReference>
<keyword evidence="4" id="KW-0732">Signal</keyword>
<evidence type="ECO:0000256" key="6">
    <source>
        <dbReference type="ARBA" id="ARBA00022837"/>
    </source>
</evidence>
<dbReference type="PROSITE" id="PS50268">
    <property type="entry name" value="CADHERIN_2"/>
    <property type="match status" value="2"/>
</dbReference>
<dbReference type="GO" id="GO:0034332">
    <property type="term" value="P:adherens junction organization"/>
    <property type="evidence" value="ECO:0007669"/>
    <property type="project" value="TreeGrafter"/>
</dbReference>
<dbReference type="InterPro" id="IPR039808">
    <property type="entry name" value="Cadherin"/>
</dbReference>
<keyword evidence="3" id="KW-0812">Transmembrane</keyword>
<dbReference type="Pfam" id="PF00353">
    <property type="entry name" value="HemolysinCabind"/>
    <property type="match status" value="3"/>
</dbReference>
<dbReference type="GO" id="GO:0007043">
    <property type="term" value="P:cell-cell junction assembly"/>
    <property type="evidence" value="ECO:0007669"/>
    <property type="project" value="TreeGrafter"/>
</dbReference>
<dbReference type="InterPro" id="IPR015919">
    <property type="entry name" value="Cadherin-like_sf"/>
</dbReference>
<dbReference type="SUPFAM" id="SSF49313">
    <property type="entry name" value="Cadherin-like"/>
    <property type="match status" value="2"/>
</dbReference>
<dbReference type="GO" id="GO:0008013">
    <property type="term" value="F:beta-catenin binding"/>
    <property type="evidence" value="ECO:0007669"/>
    <property type="project" value="TreeGrafter"/>
</dbReference>
<dbReference type="GO" id="GO:0007156">
    <property type="term" value="P:homophilic cell adhesion via plasma membrane adhesion molecules"/>
    <property type="evidence" value="ECO:0007669"/>
    <property type="project" value="InterPro"/>
</dbReference>
<dbReference type="InterPro" id="IPR036912">
    <property type="entry name" value="HasA_haem-bd_sf"/>
</dbReference>
<dbReference type="GO" id="GO:0016477">
    <property type="term" value="P:cell migration"/>
    <property type="evidence" value="ECO:0007669"/>
    <property type="project" value="TreeGrafter"/>
</dbReference>
<evidence type="ECO:0000256" key="1">
    <source>
        <dbReference type="ARBA" id="ARBA00004167"/>
    </source>
</evidence>
<organism evidence="11">
    <name type="scientific">Microvirga ossetica</name>
    <dbReference type="NCBI Taxonomy" id="1882682"/>
    <lineage>
        <taxon>Bacteria</taxon>
        <taxon>Pseudomonadati</taxon>
        <taxon>Pseudomonadota</taxon>
        <taxon>Alphaproteobacteria</taxon>
        <taxon>Hyphomicrobiales</taxon>
        <taxon>Methylobacteriaceae</taxon>
        <taxon>Microvirga</taxon>
    </lineage>
</organism>
<dbReference type="GO" id="GO:0005912">
    <property type="term" value="C:adherens junction"/>
    <property type="evidence" value="ECO:0007669"/>
    <property type="project" value="TreeGrafter"/>
</dbReference>
<dbReference type="InterPro" id="IPR003995">
    <property type="entry name" value="RTX_toxin_determinant-A"/>
</dbReference>
<dbReference type="InterPro" id="IPR001343">
    <property type="entry name" value="Hemolysn_Ca-bd"/>
</dbReference>